<dbReference type="GO" id="GO:0005829">
    <property type="term" value="C:cytosol"/>
    <property type="evidence" value="ECO:0007669"/>
    <property type="project" value="TreeGrafter"/>
</dbReference>
<dbReference type="Proteomes" id="UP000231474">
    <property type="component" value="Unassembled WGS sequence"/>
</dbReference>
<dbReference type="PIRSF" id="PIRSF005499">
    <property type="entry name" value="PNPase"/>
    <property type="match status" value="1"/>
</dbReference>
<evidence type="ECO:0000313" key="8">
    <source>
        <dbReference type="EMBL" id="PJE67835.1"/>
    </source>
</evidence>
<dbReference type="HAMAP" id="MF_01595">
    <property type="entry name" value="PNPase"/>
    <property type="match status" value="1"/>
</dbReference>
<dbReference type="EMBL" id="PFEK01000005">
    <property type="protein sequence ID" value="PJE67835.1"/>
    <property type="molecule type" value="Genomic_DNA"/>
</dbReference>
<dbReference type="SUPFAM" id="SSF50249">
    <property type="entry name" value="Nucleic acid-binding proteins"/>
    <property type="match status" value="1"/>
</dbReference>
<evidence type="ECO:0000256" key="2">
    <source>
        <dbReference type="ARBA" id="ARBA00022679"/>
    </source>
</evidence>
<dbReference type="FunFam" id="2.40.50.140:FF:000051">
    <property type="entry name" value="RNA-binding transcriptional accessory protein"/>
    <property type="match status" value="1"/>
</dbReference>
<feature type="compositionally biased region" description="Basic residues" evidence="6">
    <location>
        <begin position="695"/>
        <end position="707"/>
    </location>
</feature>
<dbReference type="CDD" id="cd04472">
    <property type="entry name" value="S1_PNPase"/>
    <property type="match status" value="1"/>
</dbReference>
<dbReference type="InterPro" id="IPR027408">
    <property type="entry name" value="PNPase/RNase_PH_dom_sf"/>
</dbReference>
<comment type="subcellular location">
    <subcellularLocation>
        <location evidence="5">Cytoplasm</location>
    </subcellularLocation>
</comment>
<proteinExistence type="inferred from homology"/>
<name>A0A2M8L4H3_9BACT</name>
<protein>
    <recommendedName>
        <fullName evidence="5">Polyribonucleotide nucleotidyltransferase</fullName>
        <ecNumber evidence="5">2.7.7.8</ecNumber>
    </recommendedName>
    <alternativeName>
        <fullName evidence="5">Polynucleotide phosphorylase</fullName>
        <shortName evidence="5">PNPase</shortName>
    </alternativeName>
</protein>
<dbReference type="Gene3D" id="3.30.230.70">
    <property type="entry name" value="GHMP Kinase, N-terminal domain"/>
    <property type="match status" value="2"/>
</dbReference>
<dbReference type="SUPFAM" id="SSF55666">
    <property type="entry name" value="Ribonuclease PH domain 2-like"/>
    <property type="match status" value="2"/>
</dbReference>
<dbReference type="InterPro" id="IPR036456">
    <property type="entry name" value="PNPase_PH_RNA-bd_sf"/>
</dbReference>
<evidence type="ECO:0000259" key="7">
    <source>
        <dbReference type="PROSITE" id="PS50126"/>
    </source>
</evidence>
<comment type="caution">
    <text evidence="8">The sequence shown here is derived from an EMBL/GenBank/DDBJ whole genome shotgun (WGS) entry which is preliminary data.</text>
</comment>
<dbReference type="PANTHER" id="PTHR11252">
    <property type="entry name" value="POLYRIBONUCLEOTIDE NUCLEOTIDYLTRANSFERASE"/>
    <property type="match status" value="1"/>
</dbReference>
<organism evidence="8 9">
    <name type="scientific">Candidatus Shapirobacteria bacterium CG10_big_fil_rev_8_21_14_0_10_40_9</name>
    <dbReference type="NCBI Taxonomy" id="1974888"/>
    <lineage>
        <taxon>Bacteria</taxon>
        <taxon>Candidatus Shapironibacteriota</taxon>
    </lineage>
</organism>
<evidence type="ECO:0000256" key="5">
    <source>
        <dbReference type="HAMAP-Rule" id="MF_01595"/>
    </source>
</evidence>
<dbReference type="PROSITE" id="PS50084">
    <property type="entry name" value="KH_TYPE_1"/>
    <property type="match status" value="1"/>
</dbReference>
<dbReference type="CDD" id="cd02393">
    <property type="entry name" value="KH-I_PNPase"/>
    <property type="match status" value="1"/>
</dbReference>
<comment type="function">
    <text evidence="5">Involved in mRNA degradation. Catalyzes the phosphorolysis of single-stranded polyribonucleotides processively in the 3'- to 5'-direction.</text>
</comment>
<dbReference type="GO" id="GO:0000175">
    <property type="term" value="F:3'-5'-RNA exonuclease activity"/>
    <property type="evidence" value="ECO:0007669"/>
    <property type="project" value="TreeGrafter"/>
</dbReference>
<dbReference type="InterPro" id="IPR012162">
    <property type="entry name" value="PNPase"/>
</dbReference>
<keyword evidence="5" id="KW-0963">Cytoplasm</keyword>
<dbReference type="PROSITE" id="PS50126">
    <property type="entry name" value="S1"/>
    <property type="match status" value="1"/>
</dbReference>
<dbReference type="SMART" id="SM00322">
    <property type="entry name" value="KH"/>
    <property type="match status" value="1"/>
</dbReference>
<feature type="binding site" evidence="5">
    <location>
        <position position="481"/>
    </location>
    <ligand>
        <name>Mg(2+)</name>
        <dbReference type="ChEBI" id="CHEBI:18420"/>
    </ligand>
</feature>
<reference evidence="9" key="1">
    <citation type="submission" date="2017-09" db="EMBL/GenBank/DDBJ databases">
        <title>Depth-based differentiation of microbial function through sediment-hosted aquifers and enrichment of novel symbionts in the deep terrestrial subsurface.</title>
        <authorList>
            <person name="Probst A.J."/>
            <person name="Ladd B."/>
            <person name="Jarett J.K."/>
            <person name="Geller-Mcgrath D.E."/>
            <person name="Sieber C.M.K."/>
            <person name="Emerson J.B."/>
            <person name="Anantharaman K."/>
            <person name="Thomas B.C."/>
            <person name="Malmstrom R."/>
            <person name="Stieglmeier M."/>
            <person name="Klingl A."/>
            <person name="Woyke T."/>
            <person name="Ryan C.M."/>
            <person name="Banfield J.F."/>
        </authorList>
    </citation>
    <scope>NUCLEOTIDE SEQUENCE [LARGE SCALE GENOMIC DNA]</scope>
</reference>
<evidence type="ECO:0000313" key="9">
    <source>
        <dbReference type="Proteomes" id="UP000231474"/>
    </source>
</evidence>
<dbReference type="Gene3D" id="3.30.1370.10">
    <property type="entry name" value="K Homology domain, type 1"/>
    <property type="match status" value="1"/>
</dbReference>
<dbReference type="InterPro" id="IPR020568">
    <property type="entry name" value="Ribosomal_Su5_D2-typ_SF"/>
</dbReference>
<keyword evidence="4 5" id="KW-0694">RNA-binding</keyword>
<dbReference type="Gene3D" id="2.40.50.140">
    <property type="entry name" value="Nucleic acid-binding proteins"/>
    <property type="match status" value="1"/>
</dbReference>
<dbReference type="FunFam" id="3.30.1370.10:FF:000001">
    <property type="entry name" value="Polyribonucleotide nucleotidyltransferase"/>
    <property type="match status" value="1"/>
</dbReference>
<dbReference type="GO" id="GO:0003729">
    <property type="term" value="F:mRNA binding"/>
    <property type="evidence" value="ECO:0007669"/>
    <property type="project" value="UniProtKB-ARBA"/>
</dbReference>
<dbReference type="NCBIfam" id="TIGR03591">
    <property type="entry name" value="polynuc_phos"/>
    <property type="match status" value="1"/>
</dbReference>
<dbReference type="Pfam" id="PF01138">
    <property type="entry name" value="RNase_PH"/>
    <property type="match status" value="2"/>
</dbReference>
<dbReference type="InterPro" id="IPR036612">
    <property type="entry name" value="KH_dom_type_1_sf"/>
</dbReference>
<comment type="catalytic activity">
    <reaction evidence="5">
        <text>RNA(n+1) + phosphate = RNA(n) + a ribonucleoside 5'-diphosphate</text>
        <dbReference type="Rhea" id="RHEA:22096"/>
        <dbReference type="Rhea" id="RHEA-COMP:14527"/>
        <dbReference type="Rhea" id="RHEA-COMP:17342"/>
        <dbReference type="ChEBI" id="CHEBI:43474"/>
        <dbReference type="ChEBI" id="CHEBI:57930"/>
        <dbReference type="ChEBI" id="CHEBI:140395"/>
        <dbReference type="EC" id="2.7.7.8"/>
    </reaction>
</comment>
<dbReference type="SUPFAM" id="SSF54791">
    <property type="entry name" value="Eukaryotic type KH-domain (KH-domain type I)"/>
    <property type="match status" value="1"/>
</dbReference>
<dbReference type="InterPro" id="IPR004088">
    <property type="entry name" value="KH_dom_type_1"/>
</dbReference>
<dbReference type="InterPro" id="IPR036345">
    <property type="entry name" value="ExoRNase_PH_dom2_sf"/>
</dbReference>
<sequence>MKKISKSIEIGGRTLTLETGGIAYQAQSAVLARYGDTEVLAAVCSGAKREDLDYLPLDIEYVERLYAGGRIKGSRWVKREGRPSDEAILIGRLIDRSLRPLFPKEYLNEIQITIIVLSVDLENNPDALSVIAASAALAISDIPWEGPVGTVRVGLKDGKCFVNPINGELEFSDLDLVVSSTSDEVVMIESSAKQVPEEKFLEAINFGKKEDSKIIDLISSLVKEKGVKKQEIEKEEKTPEVRKKIEKEIRKNLDLIFSDKIESFEVKQAILAEVEEGEKKEAGKAFDEIFKSLVRERTLSGKRTDGRKPDEIRPIEIEVGLLPRTHGSALFSRGQTQVLTVTTLGSPSLEQLIESPEGEETKRFIHHYSMPPYSMGEVGRMTGPSRREIGHGALVEKALEPAVPLIEKFPYTIRLVSEVLSSNGSTSMASVCGSTLSLMDAGVPISEPVAGIAMGLIVKNDEKFVILTDITGTEDFNGDMDFKIAGTKNGITAVQLDIKISGLEEKLIKETLSRARQARLEILEKITKVLAKPREKLSQYAPRVAVLHLDTEKIGEVIGPGGKVIRRIIAETGATVDIEDDGTVNISGISEESVKKAVDLVNGLTREVRPGEIYEGVVKRIQPFGAFVEILPGKEGLVHVSQMSEGFVKDPAEVVSVDQKLKVKVIEIDEMKRINLSMLLDGVKKERQRLQPPRARPRFFRPHKPGW</sequence>
<dbReference type="InterPro" id="IPR003029">
    <property type="entry name" value="S1_domain"/>
</dbReference>
<keyword evidence="2 5" id="KW-0808">Transferase</keyword>
<dbReference type="CDD" id="cd11364">
    <property type="entry name" value="RNase_PH_PNPase_2"/>
    <property type="match status" value="1"/>
</dbReference>
<keyword evidence="3 5" id="KW-0548">Nucleotidyltransferase</keyword>
<dbReference type="Pfam" id="PF03725">
    <property type="entry name" value="RNase_PH_C"/>
    <property type="match status" value="1"/>
</dbReference>
<feature type="region of interest" description="Disordered" evidence="6">
    <location>
        <begin position="687"/>
        <end position="707"/>
    </location>
</feature>
<dbReference type="EC" id="2.7.7.8" evidence="5"/>
<dbReference type="GO" id="GO:0006402">
    <property type="term" value="P:mRNA catabolic process"/>
    <property type="evidence" value="ECO:0007669"/>
    <property type="project" value="UniProtKB-UniRule"/>
</dbReference>
<dbReference type="SMART" id="SM00316">
    <property type="entry name" value="S1"/>
    <property type="match status" value="1"/>
</dbReference>
<accession>A0A2M8L4H3</accession>
<dbReference type="PANTHER" id="PTHR11252:SF0">
    <property type="entry name" value="POLYRIBONUCLEOTIDE NUCLEOTIDYLTRANSFERASE 1, MITOCHONDRIAL"/>
    <property type="match status" value="1"/>
</dbReference>
<comment type="cofactor">
    <cofactor evidence="5">
        <name>Mg(2+)</name>
        <dbReference type="ChEBI" id="CHEBI:18420"/>
    </cofactor>
</comment>
<gene>
    <name evidence="5" type="primary">pnp</name>
    <name evidence="8" type="ORF">COU95_00265</name>
</gene>
<dbReference type="AlphaFoldDB" id="A0A2M8L4H3"/>
<evidence type="ECO:0000256" key="1">
    <source>
        <dbReference type="ARBA" id="ARBA00007404"/>
    </source>
</evidence>
<feature type="domain" description="S1 motif" evidence="7">
    <location>
        <begin position="611"/>
        <end position="679"/>
    </location>
</feature>
<dbReference type="GO" id="GO:0006396">
    <property type="term" value="P:RNA processing"/>
    <property type="evidence" value="ECO:0007669"/>
    <property type="project" value="InterPro"/>
</dbReference>
<keyword evidence="5" id="KW-0479">Metal-binding</keyword>
<dbReference type="InterPro" id="IPR012340">
    <property type="entry name" value="NA-bd_OB-fold"/>
</dbReference>
<dbReference type="SUPFAM" id="SSF54211">
    <property type="entry name" value="Ribosomal protein S5 domain 2-like"/>
    <property type="match status" value="2"/>
</dbReference>
<comment type="similarity">
    <text evidence="1 5">Belongs to the polyribonucleotide nucleotidyltransferase family.</text>
</comment>
<keyword evidence="5" id="KW-0460">Magnesium</keyword>
<feature type="binding site" evidence="5">
    <location>
        <position position="475"/>
    </location>
    <ligand>
        <name>Mg(2+)</name>
        <dbReference type="ChEBI" id="CHEBI:18420"/>
    </ligand>
</feature>
<evidence type="ECO:0000256" key="3">
    <source>
        <dbReference type="ARBA" id="ARBA00022695"/>
    </source>
</evidence>
<dbReference type="InterPro" id="IPR001247">
    <property type="entry name" value="ExoRNase_PH_dom1"/>
</dbReference>
<dbReference type="InterPro" id="IPR004087">
    <property type="entry name" value="KH_dom"/>
</dbReference>
<dbReference type="SUPFAM" id="SSF46915">
    <property type="entry name" value="Polynucleotide phosphorylase/guanosine pentaphosphate synthase (PNPase/GPSI), domain 3"/>
    <property type="match status" value="1"/>
</dbReference>
<dbReference type="InterPro" id="IPR015847">
    <property type="entry name" value="ExoRNase_PH_dom2"/>
</dbReference>
<evidence type="ECO:0000256" key="6">
    <source>
        <dbReference type="SAM" id="MobiDB-lite"/>
    </source>
</evidence>
<dbReference type="FunFam" id="3.30.230.70:FF:000001">
    <property type="entry name" value="Polyribonucleotide nucleotidyltransferase"/>
    <property type="match status" value="1"/>
</dbReference>
<dbReference type="Pfam" id="PF00575">
    <property type="entry name" value="S1"/>
    <property type="match status" value="1"/>
</dbReference>
<dbReference type="NCBIfam" id="NF008805">
    <property type="entry name" value="PRK11824.1"/>
    <property type="match status" value="1"/>
</dbReference>
<dbReference type="GO" id="GO:0000287">
    <property type="term" value="F:magnesium ion binding"/>
    <property type="evidence" value="ECO:0007669"/>
    <property type="project" value="UniProtKB-UniRule"/>
</dbReference>
<evidence type="ECO:0000256" key="4">
    <source>
        <dbReference type="ARBA" id="ARBA00022884"/>
    </source>
</evidence>
<dbReference type="GO" id="GO:0004654">
    <property type="term" value="F:polyribonucleotide nucleotidyltransferase activity"/>
    <property type="evidence" value="ECO:0007669"/>
    <property type="project" value="UniProtKB-UniRule"/>
</dbReference>
<dbReference type="Pfam" id="PF00013">
    <property type="entry name" value="KH_1"/>
    <property type="match status" value="1"/>
</dbReference>